<accession>A0AAN7FXB7</accession>
<evidence type="ECO:0000259" key="2">
    <source>
        <dbReference type="Pfam" id="PF12776"/>
    </source>
</evidence>
<organism evidence="3 4">
    <name type="scientific">Quercus rubra</name>
    <name type="common">Northern red oak</name>
    <name type="synonym">Quercus borealis</name>
    <dbReference type="NCBI Taxonomy" id="3512"/>
    <lineage>
        <taxon>Eukaryota</taxon>
        <taxon>Viridiplantae</taxon>
        <taxon>Streptophyta</taxon>
        <taxon>Embryophyta</taxon>
        <taxon>Tracheophyta</taxon>
        <taxon>Spermatophyta</taxon>
        <taxon>Magnoliopsida</taxon>
        <taxon>eudicotyledons</taxon>
        <taxon>Gunneridae</taxon>
        <taxon>Pentapetalae</taxon>
        <taxon>rosids</taxon>
        <taxon>fabids</taxon>
        <taxon>Fagales</taxon>
        <taxon>Fagaceae</taxon>
        <taxon>Quercus</taxon>
    </lineage>
</organism>
<evidence type="ECO:0000256" key="1">
    <source>
        <dbReference type="SAM" id="MobiDB-lite"/>
    </source>
</evidence>
<feature type="compositionally biased region" description="Basic residues" evidence="1">
    <location>
        <begin position="24"/>
        <end position="34"/>
    </location>
</feature>
<keyword evidence="4" id="KW-1185">Reference proteome</keyword>
<dbReference type="Pfam" id="PF12776">
    <property type="entry name" value="Myb_DNA-bind_3"/>
    <property type="match status" value="1"/>
</dbReference>
<protein>
    <recommendedName>
        <fullName evidence="2">Myb/SANT-like domain-containing protein</fullName>
    </recommendedName>
</protein>
<dbReference type="Proteomes" id="UP001324115">
    <property type="component" value="Unassembled WGS sequence"/>
</dbReference>
<sequence>MPSMLVGAPFESSSMLRTYPRTTKPSKQRRKRTQKPITHSSLLWTSFSEPPLRCGHRCCRCGFLHSPFCAAQVLAGQRKAGFLNKNGVDNVIEQLADIGKVVTHLQIKNKWDHMKKGWTNYNKCFENETGLGYDAGTGKIDAPDEWWTRKIAACPIAKTFRTKGLPNREFLNIMYEGTVATGKNAFCTSSQIPKETTEGSGDSADSTEFVDPQCEPFVNVDAMEVEGPSSSRAGPTVSKGKGLATSVHIFKPITKRLKKKRSVAQEMSDSLKSISNVIVESRSVSTRMDIASTATTQVKAILDMVLSLPGVHSGHYLHLFSTLYFMEKERGRHMFAALGDNKDVQLKWLEKEYQRHPEFHFE</sequence>
<feature type="domain" description="Myb/SANT-like" evidence="2">
    <location>
        <begin position="69"/>
        <end position="149"/>
    </location>
</feature>
<dbReference type="InterPro" id="IPR024752">
    <property type="entry name" value="Myb/SANT-like_dom"/>
</dbReference>
<gene>
    <name evidence="3" type="ORF">RGQ29_011503</name>
</gene>
<evidence type="ECO:0000313" key="4">
    <source>
        <dbReference type="Proteomes" id="UP001324115"/>
    </source>
</evidence>
<reference evidence="3 4" key="1">
    <citation type="journal article" date="2023" name="G3 (Bethesda)">
        <title>A haplotype-resolved chromosome-scale genome for Quercus rubra L. provides insights into the genetics of adaptive traits for red oak species.</title>
        <authorList>
            <person name="Kapoor B."/>
            <person name="Jenkins J."/>
            <person name="Schmutz J."/>
            <person name="Zhebentyayeva T."/>
            <person name="Kuelheim C."/>
            <person name="Coggeshall M."/>
            <person name="Heim C."/>
            <person name="Lasky J.R."/>
            <person name="Leites L."/>
            <person name="Islam-Faridi N."/>
            <person name="Romero-Severson J."/>
            <person name="DeLeo V.L."/>
            <person name="Lucas S.M."/>
            <person name="Lazic D."/>
            <person name="Gailing O."/>
            <person name="Carlson J."/>
            <person name="Staton M."/>
        </authorList>
    </citation>
    <scope>NUCLEOTIDE SEQUENCE [LARGE SCALE GENOMIC DNA]</scope>
    <source>
        <strain evidence="3">Pseudo-F2</strain>
    </source>
</reference>
<evidence type="ECO:0000313" key="3">
    <source>
        <dbReference type="EMBL" id="KAK4602482.1"/>
    </source>
</evidence>
<dbReference type="EMBL" id="JAXUIC010000002">
    <property type="protein sequence ID" value="KAK4602482.1"/>
    <property type="molecule type" value="Genomic_DNA"/>
</dbReference>
<name>A0AAN7FXB7_QUERU</name>
<dbReference type="AlphaFoldDB" id="A0AAN7FXB7"/>
<dbReference type="PANTHER" id="PTHR47851:SF5">
    <property type="entry name" value="MYB_SANT-LIKE DOMAIN-CONTAINING PROTEIN"/>
    <property type="match status" value="1"/>
</dbReference>
<comment type="caution">
    <text evidence="3">The sequence shown here is derived from an EMBL/GenBank/DDBJ whole genome shotgun (WGS) entry which is preliminary data.</text>
</comment>
<proteinExistence type="predicted"/>
<feature type="region of interest" description="Disordered" evidence="1">
    <location>
        <begin position="16"/>
        <end position="36"/>
    </location>
</feature>
<dbReference type="PANTHER" id="PTHR47851">
    <property type="entry name" value="OS06G0588700 PROTEIN-RELATED"/>
    <property type="match status" value="1"/>
</dbReference>